<dbReference type="KEGG" id="cch:Cag_1497"/>
<dbReference type="HOGENOM" id="CLU_871138_0_0_10"/>
<evidence type="ECO:0000256" key="4">
    <source>
        <dbReference type="ARBA" id="ARBA00022833"/>
    </source>
</evidence>
<evidence type="ECO:0000259" key="6">
    <source>
        <dbReference type="Pfam" id="PF08240"/>
    </source>
</evidence>
<dbReference type="PANTHER" id="PTHR43350:SF19">
    <property type="entry name" value="D-GULOSIDE 3-DEHYDROGENASE"/>
    <property type="match status" value="1"/>
</dbReference>
<dbReference type="STRING" id="340177.Cag_1497"/>
<dbReference type="InterPro" id="IPR011032">
    <property type="entry name" value="GroES-like_sf"/>
</dbReference>
<dbReference type="AlphaFoldDB" id="Q3AQH2"/>
<proteinExistence type="inferred from homology"/>
<sequence>MPLTAQAIVLQKASKLKMVTASFEVPTVNGLLVQTIASTITPGYDRLLITNKPVTNKVFKYPIMPGSEAIGQVLEVGSGVSDIAVGDFVFVFAAQGWQGIEAYAGCHANIIPTTRDGVLPLGRLPIHRDLLTGLLAYAMSGIEKIPLNPSQRVLVLGLGSVGLMVTEYLHHLGYQHVDGVETFGLRGQLSRAENIALDIADFTEAFNNCYDIVVETTGRILMLEKAIRLMKPHAKVLLMGNYEVMACDYRLIQHKEPHLISSNITTMEHHRKASELLESGLLDTEKFFTGVYPVEQFELAYRHALDDKPSIKTVLTWL</sequence>
<dbReference type="Gene3D" id="3.40.50.720">
    <property type="entry name" value="NAD(P)-binding Rossmann-like Domain"/>
    <property type="match status" value="1"/>
</dbReference>
<dbReference type="PANTHER" id="PTHR43350">
    <property type="entry name" value="NAD-DEPENDENT ALCOHOL DEHYDROGENASE"/>
    <property type="match status" value="1"/>
</dbReference>
<dbReference type="SUPFAM" id="SSF50129">
    <property type="entry name" value="GroES-like"/>
    <property type="match status" value="1"/>
</dbReference>
<dbReference type="GO" id="GO:0016491">
    <property type="term" value="F:oxidoreductase activity"/>
    <property type="evidence" value="ECO:0007669"/>
    <property type="project" value="UniProtKB-KW"/>
</dbReference>
<comment type="cofactor">
    <cofactor evidence="1">
        <name>Zn(2+)</name>
        <dbReference type="ChEBI" id="CHEBI:29105"/>
    </cofactor>
</comment>
<evidence type="ECO:0000256" key="1">
    <source>
        <dbReference type="ARBA" id="ARBA00001947"/>
    </source>
</evidence>
<dbReference type="InterPro" id="IPR013154">
    <property type="entry name" value="ADH-like_N"/>
</dbReference>
<evidence type="ECO:0000256" key="5">
    <source>
        <dbReference type="ARBA" id="ARBA00023002"/>
    </source>
</evidence>
<evidence type="ECO:0000256" key="3">
    <source>
        <dbReference type="ARBA" id="ARBA00022723"/>
    </source>
</evidence>
<dbReference type="EMBL" id="CP000108">
    <property type="protein sequence ID" value="ABB28753.1"/>
    <property type="molecule type" value="Genomic_DNA"/>
</dbReference>
<name>Q3AQH2_CHLCH</name>
<reference evidence="7" key="1">
    <citation type="submission" date="2005-08" db="EMBL/GenBank/DDBJ databases">
        <title>Complete sequence of Chlorobium chlorochromatii CaD3.</title>
        <authorList>
            <person name="Copeland A."/>
            <person name="Lucas S."/>
            <person name="Lapidus A."/>
            <person name="Barry K."/>
            <person name="Detter J.C."/>
            <person name="Glavina T."/>
            <person name="Hammon N."/>
            <person name="Israni S."/>
            <person name="Pitluck S."/>
            <person name="Bryant D."/>
            <person name="Schmutz J."/>
            <person name="Larimer F."/>
            <person name="Land M."/>
            <person name="Kyrpides N."/>
            <person name="Ivanova N."/>
            <person name="Richardson P."/>
        </authorList>
    </citation>
    <scope>NUCLEOTIDE SEQUENCE [LARGE SCALE GENOMIC DNA]</scope>
    <source>
        <strain evidence="7">CaD3</strain>
    </source>
</reference>
<dbReference type="Gene3D" id="3.90.180.10">
    <property type="entry name" value="Medium-chain alcohol dehydrogenases, catalytic domain"/>
    <property type="match status" value="2"/>
</dbReference>
<feature type="domain" description="Alcohol dehydrogenase-like N-terminal" evidence="6">
    <location>
        <begin position="33"/>
        <end position="94"/>
    </location>
</feature>
<dbReference type="GO" id="GO:0046872">
    <property type="term" value="F:metal ion binding"/>
    <property type="evidence" value="ECO:0007669"/>
    <property type="project" value="UniProtKB-KW"/>
</dbReference>
<dbReference type="CDD" id="cd08255">
    <property type="entry name" value="2-desacetyl-2-hydroxyethyl_bacteriochlorophyllide_like"/>
    <property type="match status" value="1"/>
</dbReference>
<comment type="similarity">
    <text evidence="2">Belongs to the zinc-containing alcohol dehydrogenase family.</text>
</comment>
<evidence type="ECO:0000256" key="2">
    <source>
        <dbReference type="ARBA" id="ARBA00008072"/>
    </source>
</evidence>
<keyword evidence="4" id="KW-0862">Zinc</keyword>
<keyword evidence="3" id="KW-0479">Metal-binding</keyword>
<dbReference type="InterPro" id="IPR036291">
    <property type="entry name" value="NAD(P)-bd_dom_sf"/>
</dbReference>
<dbReference type="eggNOG" id="COG1063">
    <property type="taxonomic scope" value="Bacteria"/>
</dbReference>
<dbReference type="OrthoDB" id="9787435at2"/>
<gene>
    <name evidence="7" type="ordered locus">Cag_1497</name>
</gene>
<dbReference type="SUPFAM" id="SSF51735">
    <property type="entry name" value="NAD(P)-binding Rossmann-fold domains"/>
    <property type="match status" value="1"/>
</dbReference>
<organism evidence="7">
    <name type="scientific">Chlorobium chlorochromatii (strain CaD3)</name>
    <dbReference type="NCBI Taxonomy" id="340177"/>
    <lineage>
        <taxon>Bacteria</taxon>
        <taxon>Pseudomonadati</taxon>
        <taxon>Chlorobiota</taxon>
        <taxon>Chlorobiia</taxon>
        <taxon>Chlorobiales</taxon>
        <taxon>Chlorobiaceae</taxon>
        <taxon>Chlorobium/Pelodictyon group</taxon>
        <taxon>Chlorobium</taxon>
    </lineage>
</organism>
<keyword evidence="5" id="KW-0560">Oxidoreductase</keyword>
<accession>Q3AQH2</accession>
<protein>
    <submittedName>
        <fullName evidence="7">Chlorobiumquinone synthase BchC related protein</fullName>
    </submittedName>
</protein>
<dbReference type="Pfam" id="PF08240">
    <property type="entry name" value="ADH_N"/>
    <property type="match status" value="1"/>
</dbReference>
<evidence type="ECO:0000313" key="7">
    <source>
        <dbReference type="EMBL" id="ABB28753.1"/>
    </source>
</evidence>